<evidence type="ECO:0000313" key="3">
    <source>
        <dbReference type="Proteomes" id="UP000290289"/>
    </source>
</evidence>
<evidence type="ECO:0000256" key="1">
    <source>
        <dbReference type="SAM" id="MobiDB-lite"/>
    </source>
</evidence>
<proteinExistence type="predicted"/>
<dbReference type="AlphaFoldDB" id="A0A498IXJ1"/>
<sequence>MPPQTPGSGRIRPDHEPMRPTKQPRLAEVEESEAAEAPGSKAAEAPGPKAAEAQGQKAAEAQGPEAVGEQGPEADDPDEKDWPDSDSSESEKYGTCIICWKDDHTVATCPLTYFVPSGELVSPYAEIVCWCCQEDPEVAHPGEIVARRAMVKPGV</sequence>
<dbReference type="KEGG" id="mdm:103444725"/>
<organism evidence="2 3">
    <name type="scientific">Malus domestica</name>
    <name type="common">Apple</name>
    <name type="synonym">Pyrus malus</name>
    <dbReference type="NCBI Taxonomy" id="3750"/>
    <lineage>
        <taxon>Eukaryota</taxon>
        <taxon>Viridiplantae</taxon>
        <taxon>Streptophyta</taxon>
        <taxon>Embryophyta</taxon>
        <taxon>Tracheophyta</taxon>
        <taxon>Spermatophyta</taxon>
        <taxon>Magnoliopsida</taxon>
        <taxon>eudicotyledons</taxon>
        <taxon>Gunneridae</taxon>
        <taxon>Pentapetalae</taxon>
        <taxon>rosids</taxon>
        <taxon>fabids</taxon>
        <taxon>Rosales</taxon>
        <taxon>Rosaceae</taxon>
        <taxon>Amygdaloideae</taxon>
        <taxon>Maleae</taxon>
        <taxon>Malus</taxon>
    </lineage>
</organism>
<evidence type="ECO:0000313" key="2">
    <source>
        <dbReference type="EMBL" id="RXH88048.1"/>
    </source>
</evidence>
<dbReference type="Proteomes" id="UP000290289">
    <property type="component" value="Chromosome 10"/>
</dbReference>
<feature type="compositionally biased region" description="Low complexity" evidence="1">
    <location>
        <begin position="35"/>
        <end position="66"/>
    </location>
</feature>
<feature type="compositionally biased region" description="Acidic residues" evidence="1">
    <location>
        <begin position="72"/>
        <end position="88"/>
    </location>
</feature>
<name>A0A498IXJ1_MALDO</name>
<dbReference type="OrthoDB" id="1962139at2759"/>
<reference evidence="2 3" key="1">
    <citation type="submission" date="2018-10" db="EMBL/GenBank/DDBJ databases">
        <title>A high-quality apple genome assembly.</title>
        <authorList>
            <person name="Hu J."/>
        </authorList>
    </citation>
    <scope>NUCLEOTIDE SEQUENCE [LARGE SCALE GENOMIC DNA]</scope>
    <source>
        <strain evidence="3">cv. HFTH1</strain>
        <tissue evidence="2">Young leaf</tissue>
    </source>
</reference>
<comment type="caution">
    <text evidence="2">The sequence shown here is derived from an EMBL/GenBank/DDBJ whole genome shotgun (WGS) entry which is preliminary data.</text>
</comment>
<accession>A0A498IXJ1</accession>
<protein>
    <submittedName>
        <fullName evidence="2">Uncharacterized protein</fullName>
    </submittedName>
</protein>
<feature type="region of interest" description="Disordered" evidence="1">
    <location>
        <begin position="1"/>
        <end position="90"/>
    </location>
</feature>
<dbReference type="EMBL" id="RDQH01000336">
    <property type="protein sequence ID" value="RXH88048.1"/>
    <property type="molecule type" value="Genomic_DNA"/>
</dbReference>
<gene>
    <name evidence="2" type="ORF">DVH24_037693</name>
</gene>
<keyword evidence="3" id="KW-1185">Reference proteome</keyword>